<comment type="caution">
    <text evidence="1">The sequence shown here is derived from an EMBL/GenBank/DDBJ whole genome shotgun (WGS) entry which is preliminary data.</text>
</comment>
<dbReference type="Pfam" id="PF16257">
    <property type="entry name" value="UxaE"/>
    <property type="match status" value="1"/>
</dbReference>
<accession>X0ZFZ8</accession>
<proteinExistence type="predicted"/>
<sequence length="293" mass="34130">DKDKISKRYDSIPEKREIEKFYLGKKITINKKVLEFDLDSLKFVTASYFDAIKHVVKCYKFIEQNKKDNFDFEVSMDEVDSAISPLAHLFIAGEIQRNEANFHNMALRYPGMWEKAIDYIGDIGQFSHELKMHAGIAKKFGPYKLSLHSGSEKFSVYQIFSEESDGLFHIKTSGTSWLESLRTIAVKNPDLFRNIYDYAVKSYEEEKKSYHISTELSSIPDIGKFREDKFDNLLDLKECRQMLHVTFGAILTATKNGNHIFSDSIYKTLFANEPLHYRYITKNIDRHLDLLDI</sequence>
<dbReference type="AlphaFoldDB" id="X0ZFZ8"/>
<dbReference type="InterPro" id="IPR032586">
    <property type="entry name" value="UxaE"/>
</dbReference>
<organism evidence="1">
    <name type="scientific">marine sediment metagenome</name>
    <dbReference type="NCBI Taxonomy" id="412755"/>
    <lineage>
        <taxon>unclassified sequences</taxon>
        <taxon>metagenomes</taxon>
        <taxon>ecological metagenomes</taxon>
    </lineage>
</organism>
<reference evidence="1" key="1">
    <citation type="journal article" date="2014" name="Front. Microbiol.">
        <title>High frequency of phylogenetically diverse reductive dehalogenase-homologous genes in deep subseafloor sedimentary metagenomes.</title>
        <authorList>
            <person name="Kawai M."/>
            <person name="Futagami T."/>
            <person name="Toyoda A."/>
            <person name="Takaki Y."/>
            <person name="Nishi S."/>
            <person name="Hori S."/>
            <person name="Arai W."/>
            <person name="Tsubouchi T."/>
            <person name="Morono Y."/>
            <person name="Uchiyama I."/>
            <person name="Ito T."/>
            <person name="Fujiyama A."/>
            <person name="Inagaki F."/>
            <person name="Takami H."/>
        </authorList>
    </citation>
    <scope>NUCLEOTIDE SEQUENCE</scope>
    <source>
        <strain evidence="1">Expedition CK06-06</strain>
    </source>
</reference>
<dbReference type="GO" id="GO:0016853">
    <property type="term" value="F:isomerase activity"/>
    <property type="evidence" value="ECO:0007669"/>
    <property type="project" value="InterPro"/>
</dbReference>
<evidence type="ECO:0008006" key="2">
    <source>
        <dbReference type="Google" id="ProtNLM"/>
    </source>
</evidence>
<gene>
    <name evidence="1" type="ORF">S01H4_06791</name>
</gene>
<protein>
    <recommendedName>
        <fullName evidence="2">Tagaturonate/fructuronate epimerase</fullName>
    </recommendedName>
</protein>
<feature type="non-terminal residue" evidence="1">
    <location>
        <position position="1"/>
    </location>
</feature>
<dbReference type="EMBL" id="BART01002143">
    <property type="protein sequence ID" value="GAG57102.1"/>
    <property type="molecule type" value="Genomic_DNA"/>
</dbReference>
<name>X0ZFZ8_9ZZZZ</name>
<evidence type="ECO:0000313" key="1">
    <source>
        <dbReference type="EMBL" id="GAG57102.1"/>
    </source>
</evidence>